<sequence length="83" mass="8666">MSPVHAALHRALTATFEVPESRVVPDASLESLGLDSLSLAELALVLQEELGFQVEEHETAGDATVGELTLALDAKRAASAAAR</sequence>
<protein>
    <submittedName>
        <fullName evidence="1">Acyl carrier protein</fullName>
    </submittedName>
</protein>
<dbReference type="SUPFAM" id="SSF47336">
    <property type="entry name" value="ACP-like"/>
    <property type="match status" value="1"/>
</dbReference>
<accession>A0ABV6VK08</accession>
<gene>
    <name evidence="1" type="ORF">ACEZDG_32915</name>
</gene>
<dbReference type="Gene3D" id="1.10.1200.10">
    <property type="entry name" value="ACP-like"/>
    <property type="match status" value="1"/>
</dbReference>
<evidence type="ECO:0000313" key="1">
    <source>
        <dbReference type="EMBL" id="MFC1414074.1"/>
    </source>
</evidence>
<reference evidence="1 2" key="1">
    <citation type="submission" date="2024-09" db="EMBL/GenBank/DDBJ databases">
        <authorList>
            <person name="Lee S.D."/>
        </authorList>
    </citation>
    <scope>NUCLEOTIDE SEQUENCE [LARGE SCALE GENOMIC DNA]</scope>
    <source>
        <strain evidence="1 2">N1-1</strain>
    </source>
</reference>
<comment type="caution">
    <text evidence="1">The sequence shown here is derived from an EMBL/GenBank/DDBJ whole genome shotgun (WGS) entry which is preliminary data.</text>
</comment>
<dbReference type="Pfam" id="PF00550">
    <property type="entry name" value="PP-binding"/>
    <property type="match status" value="1"/>
</dbReference>
<dbReference type="Proteomes" id="UP001592582">
    <property type="component" value="Unassembled WGS sequence"/>
</dbReference>
<dbReference type="InterPro" id="IPR036736">
    <property type="entry name" value="ACP-like_sf"/>
</dbReference>
<organism evidence="1 2">
    <name type="scientific">Streptacidiphilus alkalitolerans</name>
    <dbReference type="NCBI Taxonomy" id="3342712"/>
    <lineage>
        <taxon>Bacteria</taxon>
        <taxon>Bacillati</taxon>
        <taxon>Actinomycetota</taxon>
        <taxon>Actinomycetes</taxon>
        <taxon>Kitasatosporales</taxon>
        <taxon>Streptomycetaceae</taxon>
        <taxon>Streptacidiphilus</taxon>
    </lineage>
</organism>
<proteinExistence type="predicted"/>
<dbReference type="EMBL" id="JBHEZX010000021">
    <property type="protein sequence ID" value="MFC1414074.1"/>
    <property type="molecule type" value="Genomic_DNA"/>
</dbReference>
<name>A0ABV6VK08_9ACTN</name>
<dbReference type="PROSITE" id="PS50075">
    <property type="entry name" value="CARRIER"/>
    <property type="match status" value="1"/>
</dbReference>
<dbReference type="InterPro" id="IPR009081">
    <property type="entry name" value="PP-bd_ACP"/>
</dbReference>
<evidence type="ECO:0000313" key="2">
    <source>
        <dbReference type="Proteomes" id="UP001592582"/>
    </source>
</evidence>
<keyword evidence="2" id="KW-1185">Reference proteome</keyword>